<sequence>MELLTIGKLASSASGFITNYIFKKNVIKSLDQLQKESIETRIRIAFEKTIDLCISQFIKNDEMSEETITLIVENNTLLELVSSNLFEEELTFVEIDLKGYGITSSIQTDFIRYFTVTLQNNLQQDIEIRRLLQNNNIYWKTERIYDTTRAILGVNNEMNLKIDKFPSEVKKIISEELQKSLSEEKNERIKPHLLITFDSEESLLFYPEKYSEVNKKDDIKNYSHFPSLSQLFNIAIVNTGMGYAKNVEIIIEILKEDAFVTDRNLLWIFMNPVEQIEYSGDKFVQSEQIAYIENEEGISLPINSKTNGIIISSIYNINNFIMLSDKDFTHMKEYYDKKKLQRPLLIPSIYITLNYQDIRDNRYTNKYKVDFIGTVHVLGSHFGIKAKADFNYSLD</sequence>
<dbReference type="Proteomes" id="UP000275368">
    <property type="component" value="Chromosome"/>
</dbReference>
<accession>A0A3G9J2I0</accession>
<name>A0A3G9J2I0_9BACL</name>
<dbReference type="EMBL" id="AP019308">
    <property type="protein sequence ID" value="BBH22565.1"/>
    <property type="molecule type" value="Genomic_DNA"/>
</dbReference>
<dbReference type="KEGG" id="pbk:Back11_39100"/>
<dbReference type="RefSeq" id="WP_125660871.1">
    <property type="nucleotide sequence ID" value="NZ_AP019308.1"/>
</dbReference>
<organism evidence="1 2">
    <name type="scientific">Paenibacillus baekrokdamisoli</name>
    <dbReference type="NCBI Taxonomy" id="1712516"/>
    <lineage>
        <taxon>Bacteria</taxon>
        <taxon>Bacillati</taxon>
        <taxon>Bacillota</taxon>
        <taxon>Bacilli</taxon>
        <taxon>Bacillales</taxon>
        <taxon>Paenibacillaceae</taxon>
        <taxon>Paenibacillus</taxon>
    </lineage>
</organism>
<reference evidence="1 2" key="1">
    <citation type="submission" date="2018-11" db="EMBL/GenBank/DDBJ databases">
        <title>Complete genome sequence of Paenibacillus baekrokdamisoli strain KCTC 33723.</title>
        <authorList>
            <person name="Kang S.W."/>
            <person name="Lee K.C."/>
            <person name="Kim K.K."/>
            <person name="Kim J.S."/>
            <person name="Kim D.S."/>
            <person name="Ko S.H."/>
            <person name="Yang S.H."/>
            <person name="Lee J.S."/>
        </authorList>
    </citation>
    <scope>NUCLEOTIDE SEQUENCE [LARGE SCALE GENOMIC DNA]</scope>
    <source>
        <strain evidence="1 2">KCTC 33723</strain>
    </source>
</reference>
<evidence type="ECO:0000313" key="1">
    <source>
        <dbReference type="EMBL" id="BBH22565.1"/>
    </source>
</evidence>
<keyword evidence="2" id="KW-1185">Reference proteome</keyword>
<dbReference type="OrthoDB" id="9904255at2"/>
<evidence type="ECO:0000313" key="2">
    <source>
        <dbReference type="Proteomes" id="UP000275368"/>
    </source>
</evidence>
<proteinExistence type="predicted"/>
<gene>
    <name evidence="1" type="ORF">Back11_39100</name>
</gene>
<dbReference type="AlphaFoldDB" id="A0A3G9J2I0"/>
<protein>
    <submittedName>
        <fullName evidence="1">Uncharacterized protein</fullName>
    </submittedName>
</protein>